<name>A0A2U1TC68_9MICO</name>
<evidence type="ECO:0000313" key="2">
    <source>
        <dbReference type="Proteomes" id="UP000244962"/>
    </source>
</evidence>
<proteinExistence type="predicted"/>
<accession>A0A2U1TC68</accession>
<dbReference type="RefSeq" id="WP_108963468.1">
    <property type="nucleotide sequence ID" value="NZ_QEFB01000013.1"/>
</dbReference>
<protein>
    <recommendedName>
        <fullName evidence="3">Lipoprotein</fullName>
    </recommendedName>
</protein>
<dbReference type="PROSITE" id="PS51257">
    <property type="entry name" value="PROKAR_LIPOPROTEIN"/>
    <property type="match status" value="1"/>
</dbReference>
<dbReference type="AlphaFoldDB" id="A0A2U1TC68"/>
<evidence type="ECO:0000313" key="1">
    <source>
        <dbReference type="EMBL" id="PWC06485.1"/>
    </source>
</evidence>
<evidence type="ECO:0008006" key="3">
    <source>
        <dbReference type="Google" id="ProtNLM"/>
    </source>
</evidence>
<keyword evidence="2" id="KW-1185">Reference proteome</keyword>
<reference evidence="2" key="1">
    <citation type="submission" date="2018-04" db="EMBL/GenBank/DDBJ databases">
        <authorList>
            <person name="Liu S."/>
            <person name="Wang Z."/>
            <person name="Li J."/>
        </authorList>
    </citation>
    <scope>NUCLEOTIDE SEQUENCE [LARGE SCALE GENOMIC DNA]</scope>
    <source>
        <strain evidence="2">622</strain>
    </source>
</reference>
<sequence>MLTRRSLPAVAAATLVALTLSGCSVKDVLSNSREAQFATYDTAAEHWASGDMPGWIPTDATDIRSLETKDGRLSVIRITTSSPPEGDCVERAREGAPVLTATWTAAAERPAMVTVCDEYEIMPVEDGWLGWFEGEEPPSRLAPSSEAGI</sequence>
<gene>
    <name evidence="1" type="ORF">DF223_12945</name>
</gene>
<organism evidence="1 2">
    <name type="scientific">Mycetocola zhujimingii</name>
    <dbReference type="NCBI Taxonomy" id="2079792"/>
    <lineage>
        <taxon>Bacteria</taxon>
        <taxon>Bacillati</taxon>
        <taxon>Actinomycetota</taxon>
        <taxon>Actinomycetes</taxon>
        <taxon>Micrococcales</taxon>
        <taxon>Microbacteriaceae</taxon>
        <taxon>Mycetocola</taxon>
    </lineage>
</organism>
<comment type="caution">
    <text evidence="1">The sequence shown here is derived from an EMBL/GenBank/DDBJ whole genome shotgun (WGS) entry which is preliminary data.</text>
</comment>
<dbReference type="EMBL" id="QEFB01000013">
    <property type="protein sequence ID" value="PWC06485.1"/>
    <property type="molecule type" value="Genomic_DNA"/>
</dbReference>
<dbReference type="Proteomes" id="UP000244962">
    <property type="component" value="Unassembled WGS sequence"/>
</dbReference>